<name>A0AA97H3K5_9FIRM</name>
<dbReference type="InterPro" id="IPR037004">
    <property type="entry name" value="Exonuc_VII_ssu_sf"/>
</dbReference>
<organism evidence="7 8">
    <name type="scientific">Caproicibacterium argilliputei</name>
    <dbReference type="NCBI Taxonomy" id="3030016"/>
    <lineage>
        <taxon>Bacteria</taxon>
        <taxon>Bacillati</taxon>
        <taxon>Bacillota</taxon>
        <taxon>Clostridia</taxon>
        <taxon>Eubacteriales</taxon>
        <taxon>Oscillospiraceae</taxon>
        <taxon>Caproicibacterium</taxon>
    </lineage>
</organism>
<comment type="catalytic activity">
    <reaction evidence="6">
        <text>Exonucleolytic cleavage in either 5'- to 3'- or 3'- to 5'-direction to yield nucleoside 5'-phosphates.</text>
        <dbReference type="EC" id="3.1.11.6"/>
    </reaction>
</comment>
<dbReference type="GO" id="GO:0005829">
    <property type="term" value="C:cytosol"/>
    <property type="evidence" value="ECO:0007669"/>
    <property type="project" value="TreeGrafter"/>
</dbReference>
<evidence type="ECO:0000313" key="8">
    <source>
        <dbReference type="Proteomes" id="UP001300604"/>
    </source>
</evidence>
<evidence type="ECO:0000256" key="4">
    <source>
        <dbReference type="ARBA" id="ARBA00022801"/>
    </source>
</evidence>
<dbReference type="GO" id="GO:0006308">
    <property type="term" value="P:DNA catabolic process"/>
    <property type="evidence" value="ECO:0007669"/>
    <property type="project" value="UniProtKB-UniRule"/>
</dbReference>
<evidence type="ECO:0000256" key="5">
    <source>
        <dbReference type="ARBA" id="ARBA00022839"/>
    </source>
</evidence>
<evidence type="ECO:0000256" key="6">
    <source>
        <dbReference type="HAMAP-Rule" id="MF_00337"/>
    </source>
</evidence>
<dbReference type="Gene3D" id="1.10.287.1040">
    <property type="entry name" value="Exonuclease VII, small subunit"/>
    <property type="match status" value="1"/>
</dbReference>
<keyword evidence="4 6" id="KW-0378">Hydrolase</keyword>
<keyword evidence="5 6" id="KW-0269">Exonuclease</keyword>
<dbReference type="RefSeq" id="WP_275845616.1">
    <property type="nucleotide sequence ID" value="NZ_CP135996.1"/>
</dbReference>
<comment type="subunit">
    <text evidence="6">Heterooligomer composed of large and small subunits.</text>
</comment>
<comment type="function">
    <text evidence="6">Bidirectionally degrades single-stranded DNA into large acid-insoluble oligonucleotides, which are then degraded further into small acid-soluble oligonucleotides.</text>
</comment>
<accession>A0AA97H3K5</accession>
<dbReference type="PIRSF" id="PIRSF006488">
    <property type="entry name" value="Exonuc_VII_S"/>
    <property type="match status" value="1"/>
</dbReference>
<dbReference type="InterPro" id="IPR003761">
    <property type="entry name" value="Exonuc_VII_S"/>
</dbReference>
<dbReference type="GO" id="GO:0009318">
    <property type="term" value="C:exodeoxyribonuclease VII complex"/>
    <property type="evidence" value="ECO:0007669"/>
    <property type="project" value="UniProtKB-UniRule"/>
</dbReference>
<keyword evidence="8" id="KW-1185">Reference proteome</keyword>
<reference evidence="8" key="3">
    <citation type="submission" date="2024-06" db="EMBL/GenBank/DDBJ databases">
        <authorList>
            <person name="Zeng C."/>
        </authorList>
    </citation>
    <scope>NUCLEOTIDE SEQUENCE [LARGE SCALE GENOMIC DNA]</scope>
    <source>
        <strain evidence="8">ZCY20-5</strain>
    </source>
</reference>
<dbReference type="Proteomes" id="UP001300604">
    <property type="component" value="Chromosome"/>
</dbReference>
<dbReference type="HAMAP" id="MF_00337">
    <property type="entry name" value="Exonuc_7_S"/>
    <property type="match status" value="1"/>
</dbReference>
<evidence type="ECO:0000256" key="1">
    <source>
        <dbReference type="ARBA" id="ARBA00009998"/>
    </source>
</evidence>
<comment type="subcellular location">
    <subcellularLocation>
        <location evidence="6">Cytoplasm</location>
    </subcellularLocation>
</comment>
<reference evidence="7 8" key="2">
    <citation type="submission" date="2024-06" db="EMBL/GenBank/DDBJ databases">
        <title>Caproicibacterium argilliputei sp. nov, a novel caproic acid producing anaerobic bacterium isolated from pit mud.</title>
        <authorList>
            <person name="Xia S."/>
        </authorList>
    </citation>
    <scope>NUCLEOTIDE SEQUENCE [LARGE SCALE GENOMIC DNA]</scope>
    <source>
        <strain evidence="7 8">ZCY20-5</strain>
    </source>
</reference>
<keyword evidence="2 6" id="KW-0963">Cytoplasm</keyword>
<gene>
    <name evidence="6 7" type="primary">xseB</name>
    <name evidence="7" type="ORF">PXC00_05465</name>
</gene>
<proteinExistence type="inferred from homology"/>
<comment type="similarity">
    <text evidence="1 6">Belongs to the XseB family.</text>
</comment>
<evidence type="ECO:0000256" key="3">
    <source>
        <dbReference type="ARBA" id="ARBA00022722"/>
    </source>
</evidence>
<dbReference type="Pfam" id="PF02609">
    <property type="entry name" value="Exonuc_VII_S"/>
    <property type="match status" value="1"/>
</dbReference>
<dbReference type="PANTHER" id="PTHR34137">
    <property type="entry name" value="EXODEOXYRIBONUCLEASE 7 SMALL SUBUNIT"/>
    <property type="match status" value="1"/>
</dbReference>
<dbReference type="NCBIfam" id="TIGR01280">
    <property type="entry name" value="xseB"/>
    <property type="match status" value="1"/>
</dbReference>
<dbReference type="AlphaFoldDB" id="A0AA97H3K5"/>
<dbReference type="SUPFAM" id="SSF116842">
    <property type="entry name" value="XseB-like"/>
    <property type="match status" value="1"/>
</dbReference>
<reference evidence="8" key="1">
    <citation type="submission" date="2024-06" db="EMBL/GenBank/DDBJ databases">
        <title>Caproicibacterium argilliputei sp. nov, a novel caproic acid producing anaerobic bacterium isolated from pit mud.</title>
        <authorList>
            <person name="Zeng C."/>
        </authorList>
    </citation>
    <scope>NUCLEOTIDE SEQUENCE [LARGE SCALE GENOMIC DNA]</scope>
    <source>
        <strain evidence="8">ZCY20-5</strain>
    </source>
</reference>
<dbReference type="KEGG" id="carl:PXC00_05465"/>
<evidence type="ECO:0000313" key="7">
    <source>
        <dbReference type="EMBL" id="WOC33317.1"/>
    </source>
</evidence>
<sequence length="70" mass="7858">MNKKMTFEQAMDKLAQTVTKLENGSAPLEETMKLYQEGTQLTAFCYQKLQEAELKMKTITAGKDGAPEEP</sequence>
<dbReference type="PANTHER" id="PTHR34137:SF1">
    <property type="entry name" value="EXODEOXYRIBONUCLEASE 7 SMALL SUBUNIT"/>
    <property type="match status" value="1"/>
</dbReference>
<evidence type="ECO:0000256" key="2">
    <source>
        <dbReference type="ARBA" id="ARBA00022490"/>
    </source>
</evidence>
<dbReference type="EMBL" id="CP135996">
    <property type="protein sequence ID" value="WOC33317.1"/>
    <property type="molecule type" value="Genomic_DNA"/>
</dbReference>
<dbReference type="GO" id="GO:0008855">
    <property type="term" value="F:exodeoxyribonuclease VII activity"/>
    <property type="evidence" value="ECO:0007669"/>
    <property type="project" value="UniProtKB-UniRule"/>
</dbReference>
<keyword evidence="3 6" id="KW-0540">Nuclease</keyword>
<protein>
    <recommendedName>
        <fullName evidence="6">Exodeoxyribonuclease 7 small subunit</fullName>
        <ecNumber evidence="6">3.1.11.6</ecNumber>
    </recommendedName>
    <alternativeName>
        <fullName evidence="6">Exodeoxyribonuclease VII small subunit</fullName>
        <shortName evidence="6">Exonuclease VII small subunit</shortName>
    </alternativeName>
</protein>
<dbReference type="EC" id="3.1.11.6" evidence="6"/>